<protein>
    <recommendedName>
        <fullName evidence="4">Lipoprotein</fullName>
    </recommendedName>
</protein>
<reference evidence="2 3" key="1">
    <citation type="submission" date="2018-06" db="EMBL/GenBank/DDBJ databases">
        <authorList>
            <consortium name="Pathogen Informatics"/>
            <person name="Doyle S."/>
        </authorList>
    </citation>
    <scope>NUCLEOTIDE SEQUENCE [LARGE SCALE GENOMIC DNA]</scope>
    <source>
        <strain evidence="3">NCTC 10815</strain>
    </source>
</reference>
<evidence type="ECO:0000256" key="1">
    <source>
        <dbReference type="SAM" id="SignalP"/>
    </source>
</evidence>
<name>A0A378MD15_LISGR</name>
<dbReference type="EMBL" id="UGPG01000001">
    <property type="protein sequence ID" value="STY43714.1"/>
    <property type="molecule type" value="Genomic_DNA"/>
</dbReference>
<sequence>MKKRYLLIGIGTSFLLLAGCGKTEAKIEQAPKKASLTAEILQKKPEMIGSSACYIGDASTIKKQLFNEYSDTSGIAVIGKVTATESILIQERNFKVPQTKITLLVTKVLTQSGKGLENKKITILESAGYDKQTNELHLSEGTMPTEKNTDVAYVIGKGTDYIKEEHYFPSYGARSTFIKQGNTYKIKKPVDVENYKVKRDYGADSKKENEALNKEMNELIEKNK</sequence>
<accession>A0A378MD15</accession>
<evidence type="ECO:0008006" key="4">
    <source>
        <dbReference type="Google" id="ProtNLM"/>
    </source>
</evidence>
<feature type="chain" id="PRO_5038947462" description="Lipoprotein" evidence="1">
    <location>
        <begin position="19"/>
        <end position="224"/>
    </location>
</feature>
<dbReference type="RefSeq" id="WP_003755060.1">
    <property type="nucleotide sequence ID" value="NZ_CABKNG010000001.1"/>
</dbReference>
<keyword evidence="1" id="KW-0732">Signal</keyword>
<organism evidence="2 3">
    <name type="scientific">Listeria grayi</name>
    <name type="common">Listeria murrayi</name>
    <dbReference type="NCBI Taxonomy" id="1641"/>
    <lineage>
        <taxon>Bacteria</taxon>
        <taxon>Bacillati</taxon>
        <taxon>Bacillota</taxon>
        <taxon>Bacilli</taxon>
        <taxon>Bacillales</taxon>
        <taxon>Listeriaceae</taxon>
        <taxon>Listeria</taxon>
    </lineage>
</organism>
<evidence type="ECO:0000313" key="2">
    <source>
        <dbReference type="EMBL" id="STY43714.1"/>
    </source>
</evidence>
<proteinExistence type="predicted"/>
<dbReference type="AlphaFoldDB" id="A0A378MD15"/>
<gene>
    <name evidence="2" type="ORF">NCTC10815_01016</name>
</gene>
<dbReference type="Proteomes" id="UP000254879">
    <property type="component" value="Unassembled WGS sequence"/>
</dbReference>
<evidence type="ECO:0000313" key="3">
    <source>
        <dbReference type="Proteomes" id="UP000254879"/>
    </source>
</evidence>
<dbReference type="PROSITE" id="PS51257">
    <property type="entry name" value="PROKAR_LIPOPROTEIN"/>
    <property type="match status" value="1"/>
</dbReference>
<feature type="signal peptide" evidence="1">
    <location>
        <begin position="1"/>
        <end position="18"/>
    </location>
</feature>